<reference evidence="1 2" key="1">
    <citation type="submission" date="2023-10" db="EMBL/GenBank/DDBJ databases">
        <title>Genome-Wide Identification Analysis in wild type Solanum Pinnatisectum Reveals Some Genes Defensing Phytophthora Infestans.</title>
        <authorList>
            <person name="Sun C."/>
        </authorList>
    </citation>
    <scope>NUCLEOTIDE SEQUENCE [LARGE SCALE GENOMIC DNA]</scope>
    <source>
        <strain evidence="1">LQN</strain>
        <tissue evidence="1">Leaf</tissue>
    </source>
</reference>
<gene>
    <name evidence="1" type="ORF">R3W88_033003</name>
</gene>
<comment type="caution">
    <text evidence="1">The sequence shown here is derived from an EMBL/GenBank/DDBJ whole genome shotgun (WGS) entry which is preliminary data.</text>
</comment>
<sequence length="152" mass="17158">MENMEGQMVTTKGSVSKIDDRMNNVEGQINSTNSTLQANFRKFYGDQGGNGGCDVGINSINNLPPFKGECNPNAYLEWESLCERIFQVNDLTEVKKSCFAMAQFEGFGITWWEYMKRYHSSTSRWTHSNMDLIESPCESQVCAGKVLPRVTC</sequence>
<dbReference type="AlphaFoldDB" id="A0AAV9K2A6"/>
<evidence type="ECO:0000313" key="1">
    <source>
        <dbReference type="EMBL" id="KAK4707456.1"/>
    </source>
</evidence>
<proteinExistence type="predicted"/>
<keyword evidence="2" id="KW-1185">Reference proteome</keyword>
<dbReference type="Proteomes" id="UP001311915">
    <property type="component" value="Unassembled WGS sequence"/>
</dbReference>
<organism evidence="1 2">
    <name type="scientific">Solanum pinnatisectum</name>
    <name type="common">tansyleaf nightshade</name>
    <dbReference type="NCBI Taxonomy" id="50273"/>
    <lineage>
        <taxon>Eukaryota</taxon>
        <taxon>Viridiplantae</taxon>
        <taxon>Streptophyta</taxon>
        <taxon>Embryophyta</taxon>
        <taxon>Tracheophyta</taxon>
        <taxon>Spermatophyta</taxon>
        <taxon>Magnoliopsida</taxon>
        <taxon>eudicotyledons</taxon>
        <taxon>Gunneridae</taxon>
        <taxon>Pentapetalae</taxon>
        <taxon>asterids</taxon>
        <taxon>lamiids</taxon>
        <taxon>Solanales</taxon>
        <taxon>Solanaceae</taxon>
        <taxon>Solanoideae</taxon>
        <taxon>Solaneae</taxon>
        <taxon>Solanum</taxon>
    </lineage>
</organism>
<evidence type="ECO:0000313" key="2">
    <source>
        <dbReference type="Proteomes" id="UP001311915"/>
    </source>
</evidence>
<accession>A0AAV9K2A6</accession>
<name>A0AAV9K2A6_9SOLN</name>
<dbReference type="EMBL" id="JAWPEI010000014">
    <property type="protein sequence ID" value="KAK4707456.1"/>
    <property type="molecule type" value="Genomic_DNA"/>
</dbReference>
<protein>
    <recommendedName>
        <fullName evidence="3">Retrotransposon gag domain-containing protein</fullName>
    </recommendedName>
</protein>
<evidence type="ECO:0008006" key="3">
    <source>
        <dbReference type="Google" id="ProtNLM"/>
    </source>
</evidence>